<reference evidence="1 2" key="1">
    <citation type="submission" date="2024-08" db="EMBL/GenBank/DDBJ databases">
        <title>Genome mining of Saccharopolyspora cebuensis PGLac3 from Nigerian medicinal plant.</title>
        <authorList>
            <person name="Ezeobiora C.E."/>
            <person name="Igbokwe N.H."/>
            <person name="Amin D.H."/>
            <person name="Mendie U.E."/>
        </authorList>
    </citation>
    <scope>NUCLEOTIDE SEQUENCE [LARGE SCALE GENOMIC DNA]</scope>
    <source>
        <strain evidence="1 2">PGLac3</strain>
    </source>
</reference>
<accession>A0ABV4CGI6</accession>
<dbReference type="RefSeq" id="WP_345364459.1">
    <property type="nucleotide sequence ID" value="NZ_BAABII010000012.1"/>
</dbReference>
<gene>
    <name evidence="1" type="ORF">AB8O55_12065</name>
</gene>
<keyword evidence="2" id="KW-1185">Reference proteome</keyword>
<evidence type="ECO:0000313" key="2">
    <source>
        <dbReference type="Proteomes" id="UP001564626"/>
    </source>
</evidence>
<evidence type="ECO:0000313" key="1">
    <source>
        <dbReference type="EMBL" id="MEY8040131.1"/>
    </source>
</evidence>
<sequence>MTPYAPISTAKVIQAVEAADEERLALLSERWPELAVALGELLRSNGRGVPVRWRQRSPSSLR</sequence>
<dbReference type="Proteomes" id="UP001564626">
    <property type="component" value="Unassembled WGS sequence"/>
</dbReference>
<comment type="caution">
    <text evidence="1">The sequence shown here is derived from an EMBL/GenBank/DDBJ whole genome shotgun (WGS) entry which is preliminary data.</text>
</comment>
<organism evidence="1 2">
    <name type="scientific">Saccharopolyspora cebuensis</name>
    <dbReference type="NCBI Taxonomy" id="418759"/>
    <lineage>
        <taxon>Bacteria</taxon>
        <taxon>Bacillati</taxon>
        <taxon>Actinomycetota</taxon>
        <taxon>Actinomycetes</taxon>
        <taxon>Pseudonocardiales</taxon>
        <taxon>Pseudonocardiaceae</taxon>
        <taxon>Saccharopolyspora</taxon>
    </lineage>
</organism>
<evidence type="ECO:0008006" key="3">
    <source>
        <dbReference type="Google" id="ProtNLM"/>
    </source>
</evidence>
<dbReference type="EMBL" id="JBGEHV010000018">
    <property type="protein sequence ID" value="MEY8040131.1"/>
    <property type="molecule type" value="Genomic_DNA"/>
</dbReference>
<proteinExistence type="predicted"/>
<protein>
    <recommendedName>
        <fullName evidence="3">FXSXX-COOH protein</fullName>
    </recommendedName>
</protein>
<name>A0ABV4CGI6_9PSEU</name>